<reference evidence="3" key="1">
    <citation type="submission" date="2019-11" db="EMBL/GenBank/DDBJ databases">
        <title>Microbial mats filling the niche in hypersaline microbial mats.</title>
        <authorList>
            <person name="Wong H.L."/>
            <person name="Macleod F.I."/>
            <person name="White R.A. III"/>
            <person name="Burns B.P."/>
        </authorList>
    </citation>
    <scope>NUCLEOTIDE SEQUENCE</scope>
    <source>
        <strain evidence="3">Rbin_158</strain>
    </source>
</reference>
<feature type="transmembrane region" description="Helical" evidence="1">
    <location>
        <begin position="291"/>
        <end position="311"/>
    </location>
</feature>
<dbReference type="Pfam" id="PF00754">
    <property type="entry name" value="F5_F8_type_C"/>
    <property type="match status" value="1"/>
</dbReference>
<feature type="transmembrane region" description="Helical" evidence="1">
    <location>
        <begin position="210"/>
        <end position="227"/>
    </location>
</feature>
<dbReference type="SUPFAM" id="SSF49785">
    <property type="entry name" value="Galactose-binding domain-like"/>
    <property type="match status" value="1"/>
</dbReference>
<organism evidence="3 4">
    <name type="scientific">candidate division KSB3 bacterium</name>
    <dbReference type="NCBI Taxonomy" id="2044937"/>
    <lineage>
        <taxon>Bacteria</taxon>
        <taxon>candidate division KSB3</taxon>
    </lineage>
</organism>
<gene>
    <name evidence="3" type="ORF">GF339_22970</name>
</gene>
<feature type="non-terminal residue" evidence="3">
    <location>
        <position position="376"/>
    </location>
</feature>
<proteinExistence type="predicted"/>
<evidence type="ECO:0000259" key="2">
    <source>
        <dbReference type="Pfam" id="PF00754"/>
    </source>
</evidence>
<keyword evidence="1" id="KW-0472">Membrane</keyword>
<feature type="transmembrane region" description="Helical" evidence="1">
    <location>
        <begin position="16"/>
        <end position="35"/>
    </location>
</feature>
<evidence type="ECO:0000313" key="4">
    <source>
        <dbReference type="Proteomes" id="UP000649604"/>
    </source>
</evidence>
<protein>
    <recommendedName>
        <fullName evidence="2">F5/8 type C domain-containing protein</fullName>
    </recommendedName>
</protein>
<feature type="transmembrane region" description="Helical" evidence="1">
    <location>
        <begin position="317"/>
        <end position="337"/>
    </location>
</feature>
<dbReference type="Proteomes" id="UP000649604">
    <property type="component" value="Unassembled WGS sequence"/>
</dbReference>
<accession>A0A9D5Q929</accession>
<dbReference type="InterPro" id="IPR000421">
    <property type="entry name" value="FA58C"/>
</dbReference>
<keyword evidence="1" id="KW-1133">Transmembrane helix</keyword>
<name>A0A9D5Q929_9BACT</name>
<sequence length="376" mass="42802">MTQKVLRFLITFPRQSALYALLVVLVLLLLAWVVNTKNWRPLKGKSEWVAASNYSQEGAHFGIDRDLDTYWSSYFPMSFGMFYQVDIGTSATVNGILLRVGEDRQGQPAEWVVRTSLDGIHWQTPALRKAIQYRSMLLIPFDALQVRYVHIVQTSVAASSAWLIHELDLLQPVVPWQVERSTLLGLIGGVLLGLLVVGMLPLLPPMRVSTLLLLLVILLLGWTLRVYDLRAYDLSDQEVRYLSALALDKYGDEEWVKAYIDYANLGGNWLILLFVRWMYQASQSAFVAMRLIPAAFSLGTIFVILFVWRFFSQKTFVFWESLALAALMGCSGWYIVLSRRGDMAIPLLCFFLLYVAVAYRFLYTQGSYLLIPVLVG</sequence>
<dbReference type="InterPro" id="IPR008979">
    <property type="entry name" value="Galactose-bd-like_sf"/>
</dbReference>
<dbReference type="Gene3D" id="2.60.120.260">
    <property type="entry name" value="Galactose-binding domain-like"/>
    <property type="match status" value="1"/>
</dbReference>
<feature type="transmembrane region" description="Helical" evidence="1">
    <location>
        <begin position="184"/>
        <end position="203"/>
    </location>
</feature>
<evidence type="ECO:0000256" key="1">
    <source>
        <dbReference type="SAM" id="Phobius"/>
    </source>
</evidence>
<feature type="transmembrane region" description="Helical" evidence="1">
    <location>
        <begin position="344"/>
        <end position="362"/>
    </location>
</feature>
<comment type="caution">
    <text evidence="3">The sequence shown here is derived from an EMBL/GenBank/DDBJ whole genome shotgun (WGS) entry which is preliminary data.</text>
</comment>
<feature type="domain" description="F5/8 type C" evidence="2">
    <location>
        <begin position="51"/>
        <end position="166"/>
    </location>
</feature>
<dbReference type="AlphaFoldDB" id="A0A9D5Q929"/>
<keyword evidence="1" id="KW-0812">Transmembrane</keyword>
<dbReference type="EMBL" id="WJJP01000740">
    <property type="protein sequence ID" value="MBD3327466.1"/>
    <property type="molecule type" value="Genomic_DNA"/>
</dbReference>
<evidence type="ECO:0000313" key="3">
    <source>
        <dbReference type="EMBL" id="MBD3327466.1"/>
    </source>
</evidence>